<evidence type="ECO:0000256" key="5">
    <source>
        <dbReference type="ARBA" id="ARBA00022833"/>
    </source>
</evidence>
<dbReference type="EMBL" id="LCBL01000002">
    <property type="protein sequence ID" value="KKS09497.1"/>
    <property type="molecule type" value="Genomic_DNA"/>
</dbReference>
<dbReference type="SMART" id="SM00631">
    <property type="entry name" value="Zn_pept"/>
    <property type="match status" value="1"/>
</dbReference>
<dbReference type="PANTHER" id="PTHR11705:SF143">
    <property type="entry name" value="SLL0236 PROTEIN"/>
    <property type="match status" value="1"/>
</dbReference>
<keyword evidence="9" id="KW-0121">Carboxypeptidase</keyword>
<evidence type="ECO:0000313" key="10">
    <source>
        <dbReference type="Proteomes" id="UP000033869"/>
    </source>
</evidence>
<keyword evidence="6" id="KW-0482">Metalloprotease</keyword>
<keyword evidence="5" id="KW-0862">Zinc</keyword>
<protein>
    <submittedName>
        <fullName evidence="9">Peptidase M14, carboxypeptidase A</fullName>
    </submittedName>
</protein>
<dbReference type="AlphaFoldDB" id="A0A0G0WBP5"/>
<dbReference type="GO" id="GO:0005615">
    <property type="term" value="C:extracellular space"/>
    <property type="evidence" value="ECO:0007669"/>
    <property type="project" value="TreeGrafter"/>
</dbReference>
<dbReference type="Gene3D" id="3.40.630.10">
    <property type="entry name" value="Zn peptidases"/>
    <property type="match status" value="1"/>
</dbReference>
<comment type="similarity">
    <text evidence="2 7">Belongs to the peptidase M14 family.</text>
</comment>
<keyword evidence="3" id="KW-0645">Protease</keyword>
<dbReference type="Proteomes" id="UP000033869">
    <property type="component" value="Unassembled WGS sequence"/>
</dbReference>
<sequence>MRSKNKTKKPFKLIIIILVCVLAFYASKLLHAKKKIQKEEISEAGKIVIAPISTPTPIPIPSTSIVEEEATPKENVFRKVAFGYSIKGKPIEGYEIGSGDDCLFMFGSIHGNEMGTTDLLNKLVAEIRAKPNLVGEKMKLIVLPIANPDGYYDRTDKLNANLVNLNLNFATTDWQQYGGEGTFAGEKPFSEPESRVIKEIVEKYKPRRMISYHAKGGIVNPEYNHESSLALSLWYAEMTGYKYYGDGDWDFSGTATRWFKETTGNAALTVELSELLASDWEINRDALLELIS</sequence>
<dbReference type="Pfam" id="PF00246">
    <property type="entry name" value="Peptidase_M14"/>
    <property type="match status" value="1"/>
</dbReference>
<dbReference type="InterPro" id="IPR000834">
    <property type="entry name" value="Peptidase_M14"/>
</dbReference>
<reference evidence="9 10" key="1">
    <citation type="journal article" date="2015" name="Nature">
        <title>rRNA introns, odd ribosomes, and small enigmatic genomes across a large radiation of phyla.</title>
        <authorList>
            <person name="Brown C.T."/>
            <person name="Hug L.A."/>
            <person name="Thomas B.C."/>
            <person name="Sharon I."/>
            <person name="Castelle C.J."/>
            <person name="Singh A."/>
            <person name="Wilkins M.J."/>
            <person name="Williams K.H."/>
            <person name="Banfield J.F."/>
        </authorList>
    </citation>
    <scope>NUCLEOTIDE SEQUENCE [LARGE SCALE GENOMIC DNA]</scope>
</reference>
<evidence type="ECO:0000259" key="8">
    <source>
        <dbReference type="PROSITE" id="PS52035"/>
    </source>
</evidence>
<evidence type="ECO:0000256" key="3">
    <source>
        <dbReference type="ARBA" id="ARBA00022670"/>
    </source>
</evidence>
<dbReference type="GO" id="GO:0004181">
    <property type="term" value="F:metallocarboxypeptidase activity"/>
    <property type="evidence" value="ECO:0007669"/>
    <property type="project" value="InterPro"/>
</dbReference>
<accession>A0A0G0WBP5</accession>
<proteinExistence type="inferred from homology"/>
<dbReference type="GO" id="GO:0006508">
    <property type="term" value="P:proteolysis"/>
    <property type="evidence" value="ECO:0007669"/>
    <property type="project" value="UniProtKB-KW"/>
</dbReference>
<evidence type="ECO:0000256" key="1">
    <source>
        <dbReference type="ARBA" id="ARBA00001947"/>
    </source>
</evidence>
<comment type="caution">
    <text evidence="9">The sequence shown here is derived from an EMBL/GenBank/DDBJ whole genome shotgun (WGS) entry which is preliminary data.</text>
</comment>
<dbReference type="PANTHER" id="PTHR11705">
    <property type="entry name" value="PROTEASE FAMILY M14 CARBOXYPEPTIDASE A,B"/>
    <property type="match status" value="1"/>
</dbReference>
<feature type="domain" description="Peptidase M14" evidence="8">
    <location>
        <begin position="50"/>
        <end position="292"/>
    </location>
</feature>
<keyword evidence="4" id="KW-0378">Hydrolase</keyword>
<evidence type="ECO:0000256" key="2">
    <source>
        <dbReference type="ARBA" id="ARBA00005988"/>
    </source>
</evidence>
<dbReference type="PROSITE" id="PS52035">
    <property type="entry name" value="PEPTIDASE_M14"/>
    <property type="match status" value="1"/>
</dbReference>
<evidence type="ECO:0000313" key="9">
    <source>
        <dbReference type="EMBL" id="KKS09497.1"/>
    </source>
</evidence>
<dbReference type="GO" id="GO:0008270">
    <property type="term" value="F:zinc ion binding"/>
    <property type="evidence" value="ECO:0007669"/>
    <property type="project" value="InterPro"/>
</dbReference>
<evidence type="ECO:0000256" key="4">
    <source>
        <dbReference type="ARBA" id="ARBA00022801"/>
    </source>
</evidence>
<comment type="cofactor">
    <cofactor evidence="1">
        <name>Zn(2+)</name>
        <dbReference type="ChEBI" id="CHEBI:29105"/>
    </cofactor>
</comment>
<evidence type="ECO:0000256" key="6">
    <source>
        <dbReference type="ARBA" id="ARBA00023049"/>
    </source>
</evidence>
<evidence type="ECO:0000256" key="7">
    <source>
        <dbReference type="PROSITE-ProRule" id="PRU01379"/>
    </source>
</evidence>
<feature type="active site" description="Proton donor/acceptor" evidence="7">
    <location>
        <position position="271"/>
    </location>
</feature>
<dbReference type="SUPFAM" id="SSF53187">
    <property type="entry name" value="Zn-dependent exopeptidases"/>
    <property type="match status" value="1"/>
</dbReference>
<name>A0A0G0WBP5_UNCC2</name>
<gene>
    <name evidence="9" type="ORF">UU65_C0002G0275</name>
</gene>
<organism evidence="9 10">
    <name type="scientific">candidate division CPR2 bacterium GW2011_GWC1_41_48</name>
    <dbReference type="NCBI Taxonomy" id="1618344"/>
    <lineage>
        <taxon>Bacteria</taxon>
        <taxon>Bacteria division CPR2</taxon>
    </lineage>
</organism>